<feature type="transmembrane region" description="Helical" evidence="6">
    <location>
        <begin position="78"/>
        <end position="101"/>
    </location>
</feature>
<comment type="function">
    <text evidence="6">Gustatory receptor which mediates acceptance or avoidance behavior, depending on its substrates.</text>
</comment>
<comment type="subcellular location">
    <subcellularLocation>
        <location evidence="1 6">Cell membrane</location>
        <topology evidence="1 6">Multi-pass membrane protein</topology>
    </subcellularLocation>
</comment>
<evidence type="ECO:0000256" key="1">
    <source>
        <dbReference type="ARBA" id="ARBA00004651"/>
    </source>
</evidence>
<name>A0ABM1Z597_AEDAL</name>
<feature type="transmembrane region" description="Helical" evidence="6">
    <location>
        <begin position="282"/>
        <end position="299"/>
    </location>
</feature>
<evidence type="ECO:0000256" key="5">
    <source>
        <dbReference type="ARBA" id="ARBA00023136"/>
    </source>
</evidence>
<keyword evidence="6" id="KW-0675">Receptor</keyword>
<evidence type="ECO:0000313" key="7">
    <source>
        <dbReference type="EnsemblMetazoa" id="AALFPA23_015216.P22075"/>
    </source>
</evidence>
<dbReference type="RefSeq" id="XP_019540419.3">
    <property type="nucleotide sequence ID" value="XM_019684874.3"/>
</dbReference>
<dbReference type="Proteomes" id="UP000069940">
    <property type="component" value="Unassembled WGS sequence"/>
</dbReference>
<dbReference type="Pfam" id="PF08395">
    <property type="entry name" value="7tm_7"/>
    <property type="match status" value="1"/>
</dbReference>
<organism evidence="7 8">
    <name type="scientific">Aedes albopictus</name>
    <name type="common">Asian tiger mosquito</name>
    <name type="synonym">Stegomyia albopicta</name>
    <dbReference type="NCBI Taxonomy" id="7160"/>
    <lineage>
        <taxon>Eukaryota</taxon>
        <taxon>Metazoa</taxon>
        <taxon>Ecdysozoa</taxon>
        <taxon>Arthropoda</taxon>
        <taxon>Hexapoda</taxon>
        <taxon>Insecta</taxon>
        <taxon>Pterygota</taxon>
        <taxon>Neoptera</taxon>
        <taxon>Endopterygota</taxon>
        <taxon>Diptera</taxon>
        <taxon>Nematocera</taxon>
        <taxon>Culicoidea</taxon>
        <taxon>Culicidae</taxon>
        <taxon>Culicinae</taxon>
        <taxon>Aedini</taxon>
        <taxon>Aedes</taxon>
        <taxon>Stegomyia</taxon>
    </lineage>
</organism>
<keyword evidence="6" id="KW-0807">Transducer</keyword>
<sequence length="339" mass="40102">MLHRSYIPRWCFYLHHYTSVSLGLYPYRFDSTRSRFSKNTPMLVATVLSKVLFITTKAFCATSFVRHVSSIPGSFLPLILYFTIDKLVLLHEIFLIITQLFDSKRYLWLLNENFALEEHLKAQFPDIPSQPLWIYTKVVPLKVFFIVTCCAFVSSQLDDPHAVANLGLFMSAAVYNDQFLIWMENIERSVDILREHSVLVGEKLRHVVSCYDELEYCEDFRRIAVAHGRIYRIFRRAVQFYSVQMMITLLFVGLALLLLMFLEFGIIYFYVYENAPVLDMNYKAIILMTLVWLNLSIMIKRCTAVTEKNIRLREFRRRKMITKRERYRNPDPDGVCTRR</sequence>
<proteinExistence type="inferred from homology"/>
<comment type="caution">
    <text evidence="6">Lacks conserved residue(s) required for the propagation of feature annotation.</text>
</comment>
<evidence type="ECO:0000256" key="3">
    <source>
        <dbReference type="ARBA" id="ARBA00022692"/>
    </source>
</evidence>
<evidence type="ECO:0000256" key="4">
    <source>
        <dbReference type="ARBA" id="ARBA00022989"/>
    </source>
</evidence>
<dbReference type="EnsemblMetazoa" id="AALFPA23_015216.R22075">
    <property type="protein sequence ID" value="AALFPA23_015216.P22075"/>
    <property type="gene ID" value="AALFPA23_015216"/>
</dbReference>
<keyword evidence="2 6" id="KW-1003">Cell membrane</keyword>
<evidence type="ECO:0000256" key="6">
    <source>
        <dbReference type="RuleBase" id="RU363108"/>
    </source>
</evidence>
<keyword evidence="4 6" id="KW-1133">Transmembrane helix</keyword>
<feature type="transmembrane region" description="Helical" evidence="6">
    <location>
        <begin position="43"/>
        <end position="66"/>
    </location>
</feature>
<evidence type="ECO:0000256" key="2">
    <source>
        <dbReference type="ARBA" id="ARBA00022475"/>
    </source>
</evidence>
<reference evidence="8" key="1">
    <citation type="journal article" date="2015" name="Proc. Natl. Acad. Sci. U.S.A.">
        <title>Genome sequence of the Asian Tiger mosquito, Aedes albopictus, reveals insights into its biology, genetics, and evolution.</title>
        <authorList>
            <person name="Chen X.G."/>
            <person name="Jiang X."/>
            <person name="Gu J."/>
            <person name="Xu M."/>
            <person name="Wu Y."/>
            <person name="Deng Y."/>
            <person name="Zhang C."/>
            <person name="Bonizzoni M."/>
            <person name="Dermauw W."/>
            <person name="Vontas J."/>
            <person name="Armbruster P."/>
            <person name="Huang X."/>
            <person name="Yang Y."/>
            <person name="Zhang H."/>
            <person name="He W."/>
            <person name="Peng H."/>
            <person name="Liu Y."/>
            <person name="Wu K."/>
            <person name="Chen J."/>
            <person name="Lirakis M."/>
            <person name="Topalis P."/>
            <person name="Van Leeuwen T."/>
            <person name="Hall A.B."/>
            <person name="Jiang X."/>
            <person name="Thorpe C."/>
            <person name="Mueller R.L."/>
            <person name="Sun C."/>
            <person name="Waterhouse R.M."/>
            <person name="Yan G."/>
            <person name="Tu Z.J."/>
            <person name="Fang X."/>
            <person name="James A.A."/>
        </authorList>
    </citation>
    <scope>NUCLEOTIDE SEQUENCE [LARGE SCALE GENOMIC DNA]</scope>
    <source>
        <strain evidence="8">Foshan</strain>
    </source>
</reference>
<dbReference type="InterPro" id="IPR013604">
    <property type="entry name" value="7TM_chemorcpt"/>
</dbReference>
<accession>A0ABM1Z597</accession>
<feature type="transmembrane region" description="Helical" evidence="6">
    <location>
        <begin position="245"/>
        <end position="270"/>
    </location>
</feature>
<reference evidence="7" key="2">
    <citation type="submission" date="2025-05" db="UniProtKB">
        <authorList>
            <consortium name="EnsemblMetazoa"/>
        </authorList>
    </citation>
    <scope>IDENTIFICATION</scope>
    <source>
        <strain evidence="7">Foshan</strain>
    </source>
</reference>
<keyword evidence="3 6" id="KW-0812">Transmembrane</keyword>
<evidence type="ECO:0000313" key="8">
    <source>
        <dbReference type="Proteomes" id="UP000069940"/>
    </source>
</evidence>
<dbReference type="GeneID" id="109411344"/>
<keyword evidence="8" id="KW-1185">Reference proteome</keyword>
<comment type="similarity">
    <text evidence="6">Belongs to the insect chemoreceptor superfamily. Gustatory receptor (GR) family.</text>
</comment>
<protein>
    <recommendedName>
        <fullName evidence="6">Gustatory receptor</fullName>
    </recommendedName>
</protein>
<keyword evidence="5 6" id="KW-0472">Membrane</keyword>